<evidence type="ECO:0000256" key="2">
    <source>
        <dbReference type="ARBA" id="ARBA00006742"/>
    </source>
</evidence>
<protein>
    <recommendedName>
        <fullName evidence="3">Sec translocon accessory complex subunit YajC</fullName>
    </recommendedName>
</protein>
<dbReference type="SMART" id="SM01323">
    <property type="entry name" value="YajC"/>
    <property type="match status" value="1"/>
</dbReference>
<dbReference type="InterPro" id="IPR003849">
    <property type="entry name" value="Preprotein_translocase_YajC"/>
</dbReference>
<evidence type="ECO:0000256" key="5">
    <source>
        <dbReference type="ARBA" id="ARBA00022475"/>
    </source>
</evidence>
<evidence type="ECO:0000256" key="3">
    <source>
        <dbReference type="ARBA" id="ARBA00014962"/>
    </source>
</evidence>
<dbReference type="Proteomes" id="UP000001822">
    <property type="component" value="Chromosome"/>
</dbReference>
<dbReference type="EMBL" id="CP000383">
    <property type="protein sequence ID" value="ABG59698.1"/>
    <property type="molecule type" value="Genomic_DNA"/>
</dbReference>
<organism evidence="12 13">
    <name type="scientific">Cytophaga hutchinsonii (strain ATCC 33406 / DSM 1761 / CIP 103989 / NBRC 15051 / NCIMB 9469 / D465)</name>
    <dbReference type="NCBI Taxonomy" id="269798"/>
    <lineage>
        <taxon>Bacteria</taxon>
        <taxon>Pseudomonadati</taxon>
        <taxon>Bacteroidota</taxon>
        <taxon>Cytophagia</taxon>
        <taxon>Cytophagales</taxon>
        <taxon>Cytophagaceae</taxon>
        <taxon>Cytophaga</taxon>
    </lineage>
</organism>
<dbReference type="GO" id="GO:0015031">
    <property type="term" value="P:protein transport"/>
    <property type="evidence" value="ECO:0007669"/>
    <property type="project" value="UniProtKB-KW"/>
</dbReference>
<dbReference type="RefSeq" id="WP_011585812.1">
    <property type="nucleotide sequence ID" value="NC_008255.1"/>
</dbReference>
<keyword evidence="8 11" id="KW-1133">Transmembrane helix</keyword>
<comment type="similarity">
    <text evidence="2">Belongs to the YajC family.</text>
</comment>
<dbReference type="AlphaFoldDB" id="A0A6N4STK0"/>
<keyword evidence="10 11" id="KW-0472">Membrane</keyword>
<dbReference type="NCBIfam" id="TIGR00739">
    <property type="entry name" value="yajC"/>
    <property type="match status" value="1"/>
</dbReference>
<keyword evidence="4" id="KW-0813">Transport</keyword>
<keyword evidence="13" id="KW-1185">Reference proteome</keyword>
<sequence length="101" mass="11281">MSNVQLILLQAQGSNNYLQFGFIAVMIAVFYFFMIRPQQKKAKEQETFRSNLKPGDKVQTIGGLHGTIASIESDGTIVLLVDRIRMKFEKSAVQGLSTKAE</sequence>
<dbReference type="GO" id="GO:0005886">
    <property type="term" value="C:plasma membrane"/>
    <property type="evidence" value="ECO:0007669"/>
    <property type="project" value="UniProtKB-SubCell"/>
</dbReference>
<proteinExistence type="inferred from homology"/>
<dbReference type="PRINTS" id="PR01853">
    <property type="entry name" value="YAJCTRNLCASE"/>
</dbReference>
<evidence type="ECO:0000256" key="11">
    <source>
        <dbReference type="SAM" id="Phobius"/>
    </source>
</evidence>
<evidence type="ECO:0000313" key="12">
    <source>
        <dbReference type="EMBL" id="ABG59698.1"/>
    </source>
</evidence>
<name>A0A6N4STK0_CYTH3</name>
<keyword evidence="5" id="KW-1003">Cell membrane</keyword>
<keyword evidence="6 11" id="KW-0812">Transmembrane</keyword>
<evidence type="ECO:0000313" key="13">
    <source>
        <dbReference type="Proteomes" id="UP000001822"/>
    </source>
</evidence>
<reference evidence="12 13" key="1">
    <citation type="journal article" date="2007" name="Appl. Environ. Microbiol.">
        <title>Genome sequence of the cellulolytic gliding bacterium Cytophaga hutchinsonii.</title>
        <authorList>
            <person name="Xie G."/>
            <person name="Bruce D.C."/>
            <person name="Challacombe J.F."/>
            <person name="Chertkov O."/>
            <person name="Detter J.C."/>
            <person name="Gilna P."/>
            <person name="Han C.S."/>
            <person name="Lucas S."/>
            <person name="Misra M."/>
            <person name="Myers G.L."/>
            <person name="Richardson P."/>
            <person name="Tapia R."/>
            <person name="Thayer N."/>
            <person name="Thompson L.S."/>
            <person name="Brettin T.S."/>
            <person name="Henrissat B."/>
            <person name="Wilson D.B."/>
            <person name="McBride M.J."/>
        </authorList>
    </citation>
    <scope>NUCLEOTIDE SEQUENCE [LARGE SCALE GENOMIC DNA]</scope>
    <source>
        <strain evidence="13">ATCC 33406 / DSM 1761 / CIP 103989 / NBRC 15051 / NCIMB 9469 / D465</strain>
    </source>
</reference>
<evidence type="ECO:0000256" key="9">
    <source>
        <dbReference type="ARBA" id="ARBA00023010"/>
    </source>
</evidence>
<dbReference type="PANTHER" id="PTHR33909">
    <property type="entry name" value="SEC TRANSLOCON ACCESSORY COMPLEX SUBUNIT YAJC"/>
    <property type="match status" value="1"/>
</dbReference>
<evidence type="ECO:0000256" key="1">
    <source>
        <dbReference type="ARBA" id="ARBA00004162"/>
    </source>
</evidence>
<feature type="transmembrane region" description="Helical" evidence="11">
    <location>
        <begin position="17"/>
        <end position="35"/>
    </location>
</feature>
<accession>A0A6N4STK0</accession>
<gene>
    <name evidence="12" type="primary">yajC</name>
    <name evidence="12" type="ordered locus">CHU_2443</name>
</gene>
<dbReference type="PANTHER" id="PTHR33909:SF1">
    <property type="entry name" value="SEC TRANSLOCON ACCESSORY COMPLEX SUBUNIT YAJC"/>
    <property type="match status" value="1"/>
</dbReference>
<dbReference type="KEGG" id="chu:CHU_2443"/>
<evidence type="ECO:0000256" key="10">
    <source>
        <dbReference type="ARBA" id="ARBA00023136"/>
    </source>
</evidence>
<evidence type="ECO:0000256" key="7">
    <source>
        <dbReference type="ARBA" id="ARBA00022927"/>
    </source>
</evidence>
<comment type="subcellular location">
    <subcellularLocation>
        <location evidence="1">Cell membrane</location>
        <topology evidence="1">Single-pass membrane protein</topology>
    </subcellularLocation>
</comment>
<keyword evidence="7" id="KW-0653">Protein transport</keyword>
<keyword evidence="9" id="KW-0811">Translocation</keyword>
<evidence type="ECO:0000256" key="8">
    <source>
        <dbReference type="ARBA" id="ARBA00022989"/>
    </source>
</evidence>
<dbReference type="OrthoDB" id="9800132at2"/>
<evidence type="ECO:0000256" key="4">
    <source>
        <dbReference type="ARBA" id="ARBA00022448"/>
    </source>
</evidence>
<dbReference type="Pfam" id="PF02699">
    <property type="entry name" value="YajC"/>
    <property type="match status" value="1"/>
</dbReference>
<evidence type="ECO:0000256" key="6">
    <source>
        <dbReference type="ARBA" id="ARBA00022692"/>
    </source>
</evidence>